<organism evidence="4 5">
    <name type="scientific">Aspergillus sclerotioniger CBS 115572</name>
    <dbReference type="NCBI Taxonomy" id="1450535"/>
    <lineage>
        <taxon>Eukaryota</taxon>
        <taxon>Fungi</taxon>
        <taxon>Dikarya</taxon>
        <taxon>Ascomycota</taxon>
        <taxon>Pezizomycotina</taxon>
        <taxon>Eurotiomycetes</taxon>
        <taxon>Eurotiomycetidae</taxon>
        <taxon>Eurotiales</taxon>
        <taxon>Aspergillaceae</taxon>
        <taxon>Aspergillus</taxon>
        <taxon>Aspergillus subgen. Circumdati</taxon>
    </lineage>
</organism>
<dbReference type="Pfam" id="PF08386">
    <property type="entry name" value="Abhydrolase_4"/>
    <property type="match status" value="1"/>
</dbReference>
<keyword evidence="2" id="KW-0378">Hydrolase</keyword>
<dbReference type="InterPro" id="IPR029058">
    <property type="entry name" value="AB_hydrolase_fold"/>
</dbReference>
<comment type="caution">
    <text evidence="4">The sequence shown here is derived from an EMBL/GenBank/DDBJ whole genome shotgun (WGS) entry which is preliminary data.</text>
</comment>
<evidence type="ECO:0000259" key="3">
    <source>
        <dbReference type="Pfam" id="PF08386"/>
    </source>
</evidence>
<comment type="similarity">
    <text evidence="1">Belongs to the peptidase S33 family.</text>
</comment>
<evidence type="ECO:0000256" key="1">
    <source>
        <dbReference type="ARBA" id="ARBA00010088"/>
    </source>
</evidence>
<dbReference type="RefSeq" id="XP_025465731.1">
    <property type="nucleotide sequence ID" value="XM_025605775.1"/>
</dbReference>
<dbReference type="InterPro" id="IPR013595">
    <property type="entry name" value="Pept_S33_TAP-like_C"/>
</dbReference>
<dbReference type="OrthoDB" id="425534at2759"/>
<feature type="domain" description="Peptidase S33 tripeptidyl aminopeptidase-like C-terminal" evidence="3">
    <location>
        <begin position="524"/>
        <end position="641"/>
    </location>
</feature>
<dbReference type="Proteomes" id="UP000246702">
    <property type="component" value="Unassembled WGS sequence"/>
</dbReference>
<dbReference type="EMBL" id="MSFK01000020">
    <property type="protein sequence ID" value="PWY81663.1"/>
    <property type="molecule type" value="Genomic_DNA"/>
</dbReference>
<evidence type="ECO:0000313" key="4">
    <source>
        <dbReference type="EMBL" id="PWY81663.1"/>
    </source>
</evidence>
<dbReference type="GeneID" id="37107918"/>
<dbReference type="Gene3D" id="3.40.50.1820">
    <property type="entry name" value="alpha/beta hydrolase"/>
    <property type="match status" value="1"/>
</dbReference>
<reference evidence="4 5" key="1">
    <citation type="submission" date="2016-12" db="EMBL/GenBank/DDBJ databases">
        <title>The genomes of Aspergillus section Nigri reveals drivers in fungal speciation.</title>
        <authorList>
            <consortium name="DOE Joint Genome Institute"/>
            <person name="Vesth T.C."/>
            <person name="Nybo J."/>
            <person name="Theobald S."/>
            <person name="Brandl J."/>
            <person name="Frisvad J.C."/>
            <person name="Nielsen K.F."/>
            <person name="Lyhne E.K."/>
            <person name="Kogle M.E."/>
            <person name="Kuo A."/>
            <person name="Riley R."/>
            <person name="Clum A."/>
            <person name="Nolan M."/>
            <person name="Lipzen A."/>
            <person name="Salamov A."/>
            <person name="Henrissat B."/>
            <person name="Wiebenga A."/>
            <person name="De Vries R.P."/>
            <person name="Grigoriev I.V."/>
            <person name="Mortensen U.H."/>
            <person name="Andersen M.R."/>
            <person name="Baker S.E."/>
        </authorList>
    </citation>
    <scope>NUCLEOTIDE SEQUENCE [LARGE SCALE GENOMIC DNA]</scope>
    <source>
        <strain evidence="4 5">CBS 115572</strain>
    </source>
</reference>
<dbReference type="AlphaFoldDB" id="A0A317W5P1"/>
<dbReference type="PANTHER" id="PTHR43248">
    <property type="entry name" value="2-SUCCINYL-6-HYDROXY-2,4-CYCLOHEXADIENE-1-CARBOXYLATE SYNTHASE"/>
    <property type="match status" value="1"/>
</dbReference>
<keyword evidence="5" id="KW-1185">Reference proteome</keyword>
<dbReference type="PANTHER" id="PTHR43248:SF25">
    <property type="entry name" value="AB HYDROLASE-1 DOMAIN-CONTAINING PROTEIN-RELATED"/>
    <property type="match status" value="1"/>
</dbReference>
<protein>
    <submittedName>
        <fullName evidence="4">Proteinase</fullName>
    </submittedName>
</protein>
<accession>A0A317W5P1</accession>
<dbReference type="SUPFAM" id="SSF53474">
    <property type="entry name" value="alpha/beta-Hydrolases"/>
    <property type="match status" value="2"/>
</dbReference>
<evidence type="ECO:0000256" key="2">
    <source>
        <dbReference type="ARBA" id="ARBA00022801"/>
    </source>
</evidence>
<dbReference type="GO" id="GO:0016787">
    <property type="term" value="F:hydrolase activity"/>
    <property type="evidence" value="ECO:0007669"/>
    <property type="project" value="UniProtKB-KW"/>
</dbReference>
<gene>
    <name evidence="4" type="ORF">BO94DRAFT_147692</name>
</gene>
<name>A0A317W5P1_9EURO</name>
<sequence>MESFKSSSFTTHPNPHVASANRRPWWEVTHGMVIALITLAGLAWWALPFHVGATSEGIVLSKGEFSWDQITPSQSLAYHDCFDGFQCARLEVPMDYNRSDGQGRRFAIAITRLPAKVPVTDPRYGGAILINPGGPGGSGVAQVINGGRTLQITVDAETDPNVEDAEKLSRDKYFDIIGFDPRGVNNTTPGFSCFPNLFSQRNWELQVAAEGMLGSSEVAFWRTWDRAIALNTGCSASLTTPPRDGDEALGEHLNTPPVARDMLEIVERHGEWRERQGLARQHQHDRLHGYDRGQSLVARTRWNRGQEKLLYWGRSYGTILGSTFATLFPDRIHRVILDAVVDADKYYLGDGPNPVEDADAIFDRFTQYCSTVGPDDCPFWVQGGPAAIKEAYLALEDTLYNRSLPVRSSATRGPEVVTWSDLKIILRIAMYQPLQGFPLLAKFASELAKGNGSALADLKHGGRSPSCPSSRCLQAGPWSAECQVTGHNEAYSSAAILCADAEYLQSTGEEEFRSNWETLREDSSMVGDYWAGLLMSCVGWDLKPKWKLTGMIHHQFVFLVAELLGTFAANTSHPLLFVSNTLDPVTPLRSARKMTRKFPGSVLLQQDSEGHSTLAAPSVCVHIEIRKYFQTGELPPPETVCKADLKPLLGASPMIQERSAGEQKLYDALMEEAQRMPIARLPL</sequence>
<proteinExistence type="inferred from homology"/>
<evidence type="ECO:0000313" key="5">
    <source>
        <dbReference type="Proteomes" id="UP000246702"/>
    </source>
</evidence>
<dbReference type="STRING" id="1450535.A0A317W5P1"/>
<dbReference type="InterPro" id="IPR051601">
    <property type="entry name" value="Serine_prot/Carboxylest_S33"/>
</dbReference>